<comment type="caution">
    <text evidence="1">The sequence shown here is derived from an EMBL/GenBank/DDBJ whole genome shotgun (WGS) entry which is preliminary data.</text>
</comment>
<reference evidence="1 2" key="1">
    <citation type="journal article" date="2024" name="Commun. Biol.">
        <title>Comparative genomic analysis of thermophilic fungi reveals convergent evolutionary adaptations and gene losses.</title>
        <authorList>
            <person name="Steindorff A.S."/>
            <person name="Aguilar-Pontes M.V."/>
            <person name="Robinson A.J."/>
            <person name="Andreopoulos B."/>
            <person name="LaButti K."/>
            <person name="Kuo A."/>
            <person name="Mondo S."/>
            <person name="Riley R."/>
            <person name="Otillar R."/>
            <person name="Haridas S."/>
            <person name="Lipzen A."/>
            <person name="Grimwood J."/>
            <person name="Schmutz J."/>
            <person name="Clum A."/>
            <person name="Reid I.D."/>
            <person name="Moisan M.C."/>
            <person name="Butler G."/>
            <person name="Nguyen T.T.M."/>
            <person name="Dewar K."/>
            <person name="Conant G."/>
            <person name="Drula E."/>
            <person name="Henrissat B."/>
            <person name="Hansel C."/>
            <person name="Singer S."/>
            <person name="Hutchinson M.I."/>
            <person name="de Vries R.P."/>
            <person name="Natvig D.O."/>
            <person name="Powell A.J."/>
            <person name="Tsang A."/>
            <person name="Grigoriev I.V."/>
        </authorList>
    </citation>
    <scope>NUCLEOTIDE SEQUENCE [LARGE SCALE GENOMIC DNA]</scope>
    <source>
        <strain evidence="1 2">CBS 494.80</strain>
    </source>
</reference>
<accession>A0ABR4CEV5</accession>
<organism evidence="1 2">
    <name type="scientific">Oculimacula yallundae</name>
    <dbReference type="NCBI Taxonomy" id="86028"/>
    <lineage>
        <taxon>Eukaryota</taxon>
        <taxon>Fungi</taxon>
        <taxon>Dikarya</taxon>
        <taxon>Ascomycota</taxon>
        <taxon>Pezizomycotina</taxon>
        <taxon>Leotiomycetes</taxon>
        <taxon>Helotiales</taxon>
        <taxon>Ploettnerulaceae</taxon>
        <taxon>Oculimacula</taxon>
    </lineage>
</organism>
<protein>
    <submittedName>
        <fullName evidence="1">Uncharacterized protein</fullName>
    </submittedName>
</protein>
<keyword evidence="2" id="KW-1185">Reference proteome</keyword>
<dbReference type="EMBL" id="JAZHXI010000009">
    <property type="protein sequence ID" value="KAL2068275.1"/>
    <property type="molecule type" value="Genomic_DNA"/>
</dbReference>
<name>A0ABR4CEV5_9HELO</name>
<sequence length="123" mass="13893">MLRAPTRLIPGRHTSHCHFYESTFLASSTRASVPTPRDGRNEGWDFHKCVARARDVHKTRMGMLIWVILNEENRSMAPPSITSIDGWAGCGMIGGFIVFFVKRSIHVIYKERKFACLQAGTLS</sequence>
<gene>
    <name evidence="1" type="ORF">VTL71DRAFT_16373</name>
</gene>
<dbReference type="Proteomes" id="UP001595075">
    <property type="component" value="Unassembled WGS sequence"/>
</dbReference>
<evidence type="ECO:0000313" key="1">
    <source>
        <dbReference type="EMBL" id="KAL2068275.1"/>
    </source>
</evidence>
<evidence type="ECO:0000313" key="2">
    <source>
        <dbReference type="Proteomes" id="UP001595075"/>
    </source>
</evidence>
<proteinExistence type="predicted"/>